<accession>A0A8B8CH44</accession>
<dbReference type="Pfam" id="PF05028">
    <property type="entry name" value="PARG_cat_C"/>
    <property type="match status" value="1"/>
</dbReference>
<keyword evidence="9" id="KW-1185">Reference proteome</keyword>
<evidence type="ECO:0000256" key="2">
    <source>
        <dbReference type="ARBA" id="ARBA00012255"/>
    </source>
</evidence>
<comment type="similarity">
    <text evidence="1">Belongs to the poly(ADP-ribose) glycohydrolase family.</text>
</comment>
<evidence type="ECO:0000259" key="8">
    <source>
        <dbReference type="Pfam" id="PF20811"/>
    </source>
</evidence>
<keyword evidence="3" id="KW-0378">Hydrolase</keyword>
<dbReference type="RefSeq" id="XP_022315138.1">
    <property type="nucleotide sequence ID" value="XM_022459430.1"/>
</dbReference>
<feature type="binding site" evidence="5">
    <location>
        <position position="558"/>
    </location>
    <ligand>
        <name>substrate</name>
    </ligand>
</feature>
<dbReference type="InterPro" id="IPR007724">
    <property type="entry name" value="Poly_GlycHdrlase"/>
</dbReference>
<dbReference type="GO" id="GO:0004649">
    <property type="term" value="F:poly(ADP-ribose) glycohydrolase activity"/>
    <property type="evidence" value="ECO:0007669"/>
    <property type="project" value="UniProtKB-EC"/>
</dbReference>
<dbReference type="PANTHER" id="PTHR12837:SF15">
    <property type="entry name" value="POLY(ADP-RIBOSE) GLYCOHYDROLASE"/>
    <property type="match status" value="1"/>
</dbReference>
<evidence type="ECO:0000313" key="10">
    <source>
        <dbReference type="RefSeq" id="XP_022315138.1"/>
    </source>
</evidence>
<protein>
    <recommendedName>
        <fullName evidence="2">poly(ADP-ribose) glycohydrolase</fullName>
        <ecNumber evidence="2">3.2.1.143</ecNumber>
    </recommendedName>
</protein>
<organism evidence="9 10">
    <name type="scientific">Crassostrea virginica</name>
    <name type="common">Eastern oyster</name>
    <dbReference type="NCBI Taxonomy" id="6565"/>
    <lineage>
        <taxon>Eukaryota</taxon>
        <taxon>Metazoa</taxon>
        <taxon>Spiralia</taxon>
        <taxon>Lophotrochozoa</taxon>
        <taxon>Mollusca</taxon>
        <taxon>Bivalvia</taxon>
        <taxon>Autobranchia</taxon>
        <taxon>Pteriomorphia</taxon>
        <taxon>Ostreida</taxon>
        <taxon>Ostreoidea</taxon>
        <taxon>Ostreidae</taxon>
        <taxon>Crassostrea</taxon>
    </lineage>
</organism>
<dbReference type="InterPro" id="IPR048362">
    <property type="entry name" value="PARG_helical"/>
</dbReference>
<feature type="domain" description="PARG helical" evidence="8">
    <location>
        <begin position="341"/>
        <end position="462"/>
    </location>
</feature>
<dbReference type="Pfam" id="PF20811">
    <property type="entry name" value="PARG_cat_N"/>
    <property type="match status" value="1"/>
</dbReference>
<feature type="binding site" evidence="5">
    <location>
        <position position="503"/>
    </location>
    <ligand>
        <name>substrate</name>
    </ligand>
</feature>
<feature type="region of interest" description="Disordered" evidence="6">
    <location>
        <begin position="121"/>
        <end position="215"/>
    </location>
</feature>
<feature type="compositionally biased region" description="Low complexity" evidence="6">
    <location>
        <begin position="90"/>
        <end position="101"/>
    </location>
</feature>
<feature type="compositionally biased region" description="Basic and acidic residues" evidence="6">
    <location>
        <begin position="761"/>
        <end position="780"/>
    </location>
</feature>
<dbReference type="EC" id="3.2.1.143" evidence="2"/>
<feature type="region of interest" description="Disordered" evidence="6">
    <location>
        <begin position="731"/>
        <end position="780"/>
    </location>
</feature>
<dbReference type="GO" id="GO:0005737">
    <property type="term" value="C:cytoplasm"/>
    <property type="evidence" value="ECO:0007669"/>
    <property type="project" value="TreeGrafter"/>
</dbReference>
<dbReference type="OrthoDB" id="1937899at2759"/>
<proteinExistence type="inferred from homology"/>
<feature type="binding site" evidence="5">
    <location>
        <position position="517"/>
    </location>
    <ligand>
        <name>substrate</name>
    </ligand>
</feature>
<dbReference type="GeneID" id="111119358"/>
<reference evidence="10" key="1">
    <citation type="submission" date="2025-08" db="UniProtKB">
        <authorList>
            <consortium name="RefSeq"/>
        </authorList>
    </citation>
    <scope>IDENTIFICATION</scope>
    <source>
        <tissue evidence="10">Whole sample</tissue>
    </source>
</reference>
<evidence type="ECO:0000256" key="4">
    <source>
        <dbReference type="PIRSR" id="PIRSR607724-1"/>
    </source>
</evidence>
<feature type="compositionally biased region" description="Polar residues" evidence="6">
    <location>
        <begin position="79"/>
        <end position="89"/>
    </location>
</feature>
<dbReference type="KEGG" id="cvn:111119358"/>
<evidence type="ECO:0000259" key="7">
    <source>
        <dbReference type="Pfam" id="PF05028"/>
    </source>
</evidence>
<dbReference type="GO" id="GO:0009225">
    <property type="term" value="P:nucleotide-sugar metabolic process"/>
    <property type="evidence" value="ECO:0007669"/>
    <property type="project" value="TreeGrafter"/>
</dbReference>
<name>A0A8B8CH44_CRAVI</name>
<gene>
    <name evidence="10" type="primary">LOC111119358</name>
</gene>
<dbReference type="GO" id="GO:0006282">
    <property type="term" value="P:regulation of DNA repair"/>
    <property type="evidence" value="ECO:0007669"/>
    <property type="project" value="InterPro"/>
</dbReference>
<feature type="active site" evidence="4">
    <location>
        <position position="500"/>
    </location>
</feature>
<dbReference type="PANTHER" id="PTHR12837">
    <property type="entry name" value="POLY ADP-RIBOSE GLYCOHYDROLASE"/>
    <property type="match status" value="1"/>
</dbReference>
<feature type="compositionally biased region" description="Polar residues" evidence="6">
    <location>
        <begin position="129"/>
        <end position="146"/>
    </location>
</feature>
<dbReference type="GO" id="GO:1990966">
    <property type="term" value="P:ATP generation from poly-ADP-D-ribose"/>
    <property type="evidence" value="ECO:0007669"/>
    <property type="project" value="TreeGrafter"/>
</dbReference>
<dbReference type="AlphaFoldDB" id="A0A8B8CH44"/>
<dbReference type="GO" id="GO:0005975">
    <property type="term" value="P:carbohydrate metabolic process"/>
    <property type="evidence" value="ECO:0007669"/>
    <property type="project" value="InterPro"/>
</dbReference>
<sequence length="780" mass="88553">MLKLFARFSTSKSRDICRWWLPRNTGGNKLQSFKFEVCLFDMSEPPQKKRKTILDFFCRKEKGNKKGPVDKKDPAPDSVMSNTETKPQPGSSNSGSNNRSSAVLDGGFDNTKAFYDKTNNAEADGKHFSGSSLNKSRSLDEGTTTKVEIDGRPSSSSWLEDRYSDKGATWRQNSQSSEHSDDEYNAPILSRSDSTDQPECDIPDHKPSQKQNDSLWKGVSLASLNRYPSCMPPLPPLKHHQDHQVLFKVPHAYSPEHPPTPHPYHYTDKWDSFHVRMPCSPQSEFPVNNKIKKRWEVIEGVYKKAILGPVELSDAICKYNTRLKADKNFGILYNFCFDVLSDGERKQFFEVVLPKIIRLALNLPNLITQPIALMKRDRNRSLTLSQQQIACLLANAFLCTFPRRNARGKAAEYHNYPSINFSNLYDGNPTYQPVKSEKLKCIFHYFKRVTTKMPTGVVTFTRQCIEKFPNWKNLETSLTDIHVSAEGTIEDDGDGLLQVDFANRYLGGGVLGMGAVQEEIRFLICPEMIVCRLFTECLEKNESIIMRGCERFSNYSGYANKFKWSDDFVDKTERDHWGRLYTSVVAIDALIIREHRQQFKIGSVLREVNKAYSGFFQPHHNPGTHPSLPAVCTGNWGCGAFGGDKRLKALIQLIAATVAKRDVCYLTFDDKALRDELYDIHQYLTKANGGMGIGNILLLIERYGSWIQNSKKSAKSLNLFQFIPRVFDGTLENTDSEPDSPAQSESLEMQRMEDAQEAVEVDGKSKLQRSQSEDYKANTP</sequence>
<dbReference type="InterPro" id="IPR046372">
    <property type="entry name" value="PARG_cat_C"/>
</dbReference>
<dbReference type="Proteomes" id="UP000694844">
    <property type="component" value="Chromosome 2"/>
</dbReference>
<evidence type="ECO:0000313" key="9">
    <source>
        <dbReference type="Proteomes" id="UP000694844"/>
    </source>
</evidence>
<evidence type="ECO:0000256" key="5">
    <source>
        <dbReference type="PIRSR" id="PIRSR607724-2"/>
    </source>
</evidence>
<evidence type="ECO:0000256" key="6">
    <source>
        <dbReference type="SAM" id="MobiDB-lite"/>
    </source>
</evidence>
<dbReference type="GO" id="GO:0005634">
    <property type="term" value="C:nucleus"/>
    <property type="evidence" value="ECO:0007669"/>
    <property type="project" value="TreeGrafter"/>
</dbReference>
<evidence type="ECO:0000256" key="1">
    <source>
        <dbReference type="ARBA" id="ARBA00009545"/>
    </source>
</evidence>
<feature type="region of interest" description="Disordered" evidence="6">
    <location>
        <begin position="63"/>
        <end position="105"/>
    </location>
</feature>
<feature type="active site" evidence="4">
    <location>
        <position position="519"/>
    </location>
</feature>
<feature type="active site" evidence="4">
    <location>
        <position position="518"/>
    </location>
</feature>
<evidence type="ECO:0000256" key="3">
    <source>
        <dbReference type="ARBA" id="ARBA00022801"/>
    </source>
</evidence>
<feature type="domain" description="PARG catalytic Macro" evidence="7">
    <location>
        <begin position="469"/>
        <end position="674"/>
    </location>
</feature>